<evidence type="ECO:0000256" key="3">
    <source>
        <dbReference type="SAM" id="Phobius"/>
    </source>
</evidence>
<protein>
    <submittedName>
        <fullName evidence="4">GerA spore germination protein</fullName>
    </submittedName>
</protein>
<dbReference type="STRING" id="573061.Clocel_3092"/>
<dbReference type="PANTHER" id="PTHR22550:SF5">
    <property type="entry name" value="LEUCINE ZIPPER PROTEIN 4"/>
    <property type="match status" value="1"/>
</dbReference>
<keyword evidence="2 3" id="KW-0472">Membrane</keyword>
<keyword evidence="5" id="KW-1185">Reference proteome</keyword>
<sequence length="487" mass="53987">MHNENLQEQVDADINKNKAYLKNLFKDTTDIVYRDFKIKDIPVLLVYIDGMADKILLNHFIVNPAMTMEDKIANAADIKDNILTVTDIKEAPTFKDAINAMLSGDTLMLINGLANALVIASRAWPTRSIGEPDGETVIRGPRDGFNETIRFNTALIRRNIRDSRLKVKAQSIGSRSKTDVAIMYIEDIANKEIISEVERRLDNINIDAILDSGYVEQLIEDNSNSVFPQIQSTERPDVAAAAIYEGRVAILVDNSPFALLVPATLPTFMQSPDDYNQRWLNTVVIRLTRTFAVILSLILPGSYIAVTSFNITILPTKLAYSIAATREGVPFPAFVEVIIMEVALIVLMESIARLPKSMGTTIGIVGGLVIGQAAVSAGIVSPIMVIIVGVTAITTFISPNYGITNGFRLLRFFLIICSMIAGIYGIFVGMVLILVHLIRLESFGISYLSPIVNTHKEDMKDLFFRAPISSLKARPKFLHTRDKIRQR</sequence>
<gene>
    <name evidence="4" type="ordered locus">Clocel_3092</name>
</gene>
<feature type="transmembrane region" description="Helical" evidence="3">
    <location>
        <begin position="364"/>
        <end position="397"/>
    </location>
</feature>
<dbReference type="PIRSF" id="PIRSF005690">
    <property type="entry name" value="GerBA"/>
    <property type="match status" value="1"/>
</dbReference>
<dbReference type="GO" id="GO:0016020">
    <property type="term" value="C:membrane"/>
    <property type="evidence" value="ECO:0007669"/>
    <property type="project" value="InterPro"/>
</dbReference>
<evidence type="ECO:0000313" key="5">
    <source>
        <dbReference type="Proteomes" id="UP000002730"/>
    </source>
</evidence>
<name>D9STP8_CLOC7</name>
<dbReference type="EMBL" id="CP002160">
    <property type="protein sequence ID" value="ADL52782.1"/>
    <property type="molecule type" value="Genomic_DNA"/>
</dbReference>
<evidence type="ECO:0000313" key="4">
    <source>
        <dbReference type="EMBL" id="ADL52782.1"/>
    </source>
</evidence>
<dbReference type="GO" id="GO:0009847">
    <property type="term" value="P:spore germination"/>
    <property type="evidence" value="ECO:0007669"/>
    <property type="project" value="InterPro"/>
</dbReference>
<dbReference type="Pfam" id="PF03323">
    <property type="entry name" value="GerA"/>
    <property type="match status" value="1"/>
</dbReference>
<dbReference type="RefSeq" id="WP_010075878.1">
    <property type="nucleotide sequence ID" value="NC_014393.1"/>
</dbReference>
<feature type="transmembrane region" description="Helical" evidence="3">
    <location>
        <begin position="291"/>
        <end position="313"/>
    </location>
</feature>
<organism evidence="4 5">
    <name type="scientific">Clostridium cellulovorans (strain ATCC 35296 / DSM 3052 / OCM 3 / 743B)</name>
    <dbReference type="NCBI Taxonomy" id="573061"/>
    <lineage>
        <taxon>Bacteria</taxon>
        <taxon>Bacillati</taxon>
        <taxon>Bacillota</taxon>
        <taxon>Clostridia</taxon>
        <taxon>Eubacteriales</taxon>
        <taxon>Clostridiaceae</taxon>
        <taxon>Clostridium</taxon>
    </lineage>
</organism>
<evidence type="ECO:0000256" key="1">
    <source>
        <dbReference type="ARBA" id="ARBA00005278"/>
    </source>
</evidence>
<dbReference type="Proteomes" id="UP000002730">
    <property type="component" value="Chromosome"/>
</dbReference>
<evidence type="ECO:0000256" key="2">
    <source>
        <dbReference type="ARBA" id="ARBA00023136"/>
    </source>
</evidence>
<feature type="transmembrane region" description="Helical" evidence="3">
    <location>
        <begin position="333"/>
        <end position="352"/>
    </location>
</feature>
<keyword evidence="3" id="KW-0812">Transmembrane</keyword>
<keyword evidence="3" id="KW-1133">Transmembrane helix</keyword>
<dbReference type="OrthoDB" id="9772630at2"/>
<accession>D9STP8</accession>
<dbReference type="HOGENOM" id="CLU_021639_4_1_9"/>
<dbReference type="eggNOG" id="COG0697">
    <property type="taxonomic scope" value="Bacteria"/>
</dbReference>
<dbReference type="InterPro" id="IPR004995">
    <property type="entry name" value="Spore_Ger"/>
</dbReference>
<dbReference type="KEGG" id="ccb:Clocel_3092"/>
<dbReference type="PANTHER" id="PTHR22550">
    <property type="entry name" value="SPORE GERMINATION PROTEIN"/>
    <property type="match status" value="1"/>
</dbReference>
<dbReference type="AlphaFoldDB" id="D9STP8"/>
<dbReference type="InterPro" id="IPR050768">
    <property type="entry name" value="UPF0353/GerABKA_families"/>
</dbReference>
<proteinExistence type="inferred from homology"/>
<comment type="similarity">
    <text evidence="1">Belongs to the GerABKA family.</text>
</comment>
<reference evidence="4 5" key="1">
    <citation type="submission" date="2010-08" db="EMBL/GenBank/DDBJ databases">
        <title>Complete sequence of Clostridium cellulovorans 743B.</title>
        <authorList>
            <consortium name="US DOE Joint Genome Institute"/>
            <person name="Lucas S."/>
            <person name="Copeland A."/>
            <person name="Lapidus A."/>
            <person name="Cheng J.-F."/>
            <person name="Bruce D."/>
            <person name="Goodwin L."/>
            <person name="Pitluck S."/>
            <person name="Chertkov O."/>
            <person name="Detter J.C."/>
            <person name="Han C."/>
            <person name="Tapia R."/>
            <person name="Land M."/>
            <person name="Hauser L."/>
            <person name="Chang Y.-J."/>
            <person name="Jeffries C."/>
            <person name="Kyrpides N."/>
            <person name="Ivanova N."/>
            <person name="Mikhailova N."/>
            <person name="Hemme C.L."/>
            <person name="Woyke T."/>
        </authorList>
    </citation>
    <scope>NUCLEOTIDE SEQUENCE [LARGE SCALE GENOMIC DNA]</scope>
    <source>
        <strain evidence="5">ATCC 35296 / DSM 3052 / OCM 3 / 743B</strain>
    </source>
</reference>
<feature type="transmembrane region" description="Helical" evidence="3">
    <location>
        <begin position="409"/>
        <end position="438"/>
    </location>
</feature>